<accession>A0ABR5YH52</accession>
<protein>
    <submittedName>
        <fullName evidence="1">Uncharacterized protein</fullName>
    </submittedName>
</protein>
<dbReference type="RefSeq" id="WP_066686865.1">
    <property type="nucleotide sequence ID" value="NZ_CP117025.1"/>
</dbReference>
<name>A0ABR5YH52_9SPHN</name>
<dbReference type="Proteomes" id="UP000076609">
    <property type="component" value="Unassembled WGS sequence"/>
</dbReference>
<gene>
    <name evidence="1" type="ORF">AVT10_00480</name>
</gene>
<organism evidence="1 2">
    <name type="scientific">Sphingomonas hankookensis</name>
    <dbReference type="NCBI Taxonomy" id="563996"/>
    <lineage>
        <taxon>Bacteria</taxon>
        <taxon>Pseudomonadati</taxon>
        <taxon>Pseudomonadota</taxon>
        <taxon>Alphaproteobacteria</taxon>
        <taxon>Sphingomonadales</taxon>
        <taxon>Sphingomonadaceae</taxon>
        <taxon>Sphingomonas</taxon>
    </lineage>
</organism>
<reference evidence="2" key="1">
    <citation type="submission" date="2016-01" db="EMBL/GenBank/DDBJ databases">
        <title>Draft genome of Chromobacterium sp. F49.</title>
        <authorList>
            <person name="Hong K.W."/>
        </authorList>
    </citation>
    <scope>NUCLEOTIDE SEQUENCE [LARGE SCALE GENOMIC DNA]</scope>
    <source>
        <strain evidence="2">CN3</strain>
    </source>
</reference>
<comment type="caution">
    <text evidence="1">The sequence shown here is derived from an EMBL/GenBank/DDBJ whole genome shotgun (WGS) entry which is preliminary data.</text>
</comment>
<proteinExistence type="predicted"/>
<dbReference type="EMBL" id="LQQO01000001">
    <property type="protein sequence ID" value="KZE18566.1"/>
    <property type="molecule type" value="Genomic_DNA"/>
</dbReference>
<evidence type="ECO:0000313" key="1">
    <source>
        <dbReference type="EMBL" id="KZE18566.1"/>
    </source>
</evidence>
<sequence length="365" mass="39657">METDRDREVSLPSELVAAFQDRAAGEADVWRRLTPAQRARALARFAALRQWDGGRGELDVVSAAALAGDMSVSRFYRIAAEWRDTPSLASLGVFARAGARKSKVDSDVLEALSDAARQVVLLFGDMSTSALVDRMVRFARLPEGAKVPGMTKLREIVQAEQRRIASSMPLGQVLLSDCVATSLPRVDGRPHIAFLCMDAGTGAVLGVGVGAIEAVIRGHNGAANDALRTIEREGGRWRWSNVFSVMRITAGEDIDRISSVMHELNSRFRDTHFILERGERRYGRMIARTLGPRLGKVTFTPTRTLAGDALAANSDMTAWTEADAYDALRRAADAHNDALDLSRAGAPEPPPHLYKALATLGGKHD</sequence>
<keyword evidence="2" id="KW-1185">Reference proteome</keyword>
<evidence type="ECO:0000313" key="2">
    <source>
        <dbReference type="Proteomes" id="UP000076609"/>
    </source>
</evidence>